<reference evidence="11 12" key="1">
    <citation type="submission" date="2020-09" db="EMBL/GenBank/DDBJ databases">
        <title>Pseudoxanthomonas sp. CAU 1598 isolated from sand of Yaerae Beach.</title>
        <authorList>
            <person name="Kim W."/>
        </authorList>
    </citation>
    <scope>NUCLEOTIDE SEQUENCE [LARGE SCALE GENOMIC DNA]</scope>
    <source>
        <strain evidence="11 12">CAU 1598</strain>
    </source>
</reference>
<dbReference type="GO" id="GO:0006857">
    <property type="term" value="P:oligopeptide transport"/>
    <property type="evidence" value="ECO:0007669"/>
    <property type="project" value="InterPro"/>
</dbReference>
<dbReference type="PROSITE" id="PS01023">
    <property type="entry name" value="PTR2_2"/>
    <property type="match status" value="1"/>
</dbReference>
<feature type="transmembrane region" description="Helical" evidence="10">
    <location>
        <begin position="347"/>
        <end position="366"/>
    </location>
</feature>
<evidence type="ECO:0000313" key="12">
    <source>
        <dbReference type="Proteomes" id="UP000613768"/>
    </source>
</evidence>
<keyword evidence="12" id="KW-1185">Reference proteome</keyword>
<evidence type="ECO:0000256" key="6">
    <source>
        <dbReference type="ARBA" id="ARBA00022989"/>
    </source>
</evidence>
<feature type="transmembrane region" description="Helical" evidence="10">
    <location>
        <begin position="173"/>
        <end position="193"/>
    </location>
</feature>
<proteinExistence type="inferred from homology"/>
<name>A0AAW3ZFV8_9GAMM</name>
<evidence type="ECO:0000256" key="10">
    <source>
        <dbReference type="SAM" id="Phobius"/>
    </source>
</evidence>
<evidence type="ECO:0000256" key="7">
    <source>
        <dbReference type="ARBA" id="ARBA00023136"/>
    </source>
</evidence>
<dbReference type="RefSeq" id="WP_192028273.1">
    <property type="nucleotide sequence ID" value="NZ_JACYTR010000005.1"/>
</dbReference>
<feature type="transmembrane region" description="Helical" evidence="10">
    <location>
        <begin position="491"/>
        <end position="509"/>
    </location>
</feature>
<dbReference type="EMBL" id="JACYTR010000005">
    <property type="protein sequence ID" value="MBD8524926.1"/>
    <property type="molecule type" value="Genomic_DNA"/>
</dbReference>
<evidence type="ECO:0000256" key="1">
    <source>
        <dbReference type="ARBA" id="ARBA00004651"/>
    </source>
</evidence>
<evidence type="ECO:0000256" key="3">
    <source>
        <dbReference type="ARBA" id="ARBA00022475"/>
    </source>
</evidence>
<feature type="transmembrane region" description="Helical" evidence="10">
    <location>
        <begin position="51"/>
        <end position="70"/>
    </location>
</feature>
<dbReference type="InterPro" id="IPR050171">
    <property type="entry name" value="MFS_Transporters"/>
</dbReference>
<keyword evidence="5" id="KW-0653">Protein transport</keyword>
<keyword evidence="7 10" id="KW-0472">Membrane</keyword>
<dbReference type="PANTHER" id="PTHR23517">
    <property type="entry name" value="RESISTANCE PROTEIN MDTM, PUTATIVE-RELATED-RELATED"/>
    <property type="match status" value="1"/>
</dbReference>
<dbReference type="InterPro" id="IPR005279">
    <property type="entry name" value="Dipep/tripep_permease"/>
</dbReference>
<evidence type="ECO:0000256" key="5">
    <source>
        <dbReference type="ARBA" id="ARBA00022856"/>
    </source>
</evidence>
<evidence type="ECO:0000256" key="4">
    <source>
        <dbReference type="ARBA" id="ARBA00022692"/>
    </source>
</evidence>
<feature type="transmembrane region" description="Helical" evidence="10">
    <location>
        <begin position="82"/>
        <end position="102"/>
    </location>
</feature>
<keyword evidence="3" id="KW-1003">Cell membrane</keyword>
<dbReference type="Pfam" id="PF00854">
    <property type="entry name" value="PTR2"/>
    <property type="match status" value="1"/>
</dbReference>
<feature type="region of interest" description="Disordered" evidence="9">
    <location>
        <begin position="1"/>
        <end position="22"/>
    </location>
</feature>
<dbReference type="Proteomes" id="UP000613768">
    <property type="component" value="Unassembled WGS sequence"/>
</dbReference>
<dbReference type="CDD" id="cd17346">
    <property type="entry name" value="MFS_DtpA_like"/>
    <property type="match status" value="1"/>
</dbReference>
<feature type="transmembrane region" description="Helical" evidence="10">
    <location>
        <begin position="111"/>
        <end position="128"/>
    </location>
</feature>
<dbReference type="Gene3D" id="1.20.1250.20">
    <property type="entry name" value="MFS general substrate transporter like domains"/>
    <property type="match status" value="1"/>
</dbReference>
<dbReference type="GO" id="GO:1904680">
    <property type="term" value="F:peptide transmembrane transporter activity"/>
    <property type="evidence" value="ECO:0007669"/>
    <property type="project" value="InterPro"/>
</dbReference>
<keyword evidence="6 10" id="KW-1133">Transmembrane helix</keyword>
<evidence type="ECO:0000256" key="8">
    <source>
        <dbReference type="RuleBase" id="RU003755"/>
    </source>
</evidence>
<evidence type="ECO:0000313" key="11">
    <source>
        <dbReference type="EMBL" id="MBD8524926.1"/>
    </source>
</evidence>
<accession>A0AAW3ZFV8</accession>
<dbReference type="InterPro" id="IPR036259">
    <property type="entry name" value="MFS_trans_sf"/>
</dbReference>
<feature type="transmembrane region" description="Helical" evidence="10">
    <location>
        <begin position="409"/>
        <end position="433"/>
    </location>
</feature>
<gene>
    <name evidence="11" type="ORF">IFO71_04140</name>
</gene>
<comment type="subcellular location">
    <subcellularLocation>
        <location evidence="1">Cell membrane</location>
        <topology evidence="1">Multi-pass membrane protein</topology>
    </subcellularLocation>
    <subcellularLocation>
        <location evidence="8">Membrane</location>
        <topology evidence="8">Multi-pass membrane protein</topology>
    </subcellularLocation>
</comment>
<dbReference type="GO" id="GO:0005886">
    <property type="term" value="C:plasma membrane"/>
    <property type="evidence" value="ECO:0007669"/>
    <property type="project" value="UniProtKB-SubCell"/>
</dbReference>
<feature type="transmembrane region" description="Helical" evidence="10">
    <location>
        <begin position="199"/>
        <end position="224"/>
    </location>
</feature>
<dbReference type="InterPro" id="IPR018456">
    <property type="entry name" value="PTR2_symporter_CS"/>
</dbReference>
<dbReference type="AlphaFoldDB" id="A0AAW3ZFV8"/>
<keyword evidence="5" id="KW-0571">Peptide transport</keyword>
<comment type="similarity">
    <text evidence="8">Belongs to the major facilitator superfamily. Proton-dependent oligopeptide transporter (POT/PTR) (TC 2.A.17) family.</text>
</comment>
<evidence type="ECO:0000256" key="2">
    <source>
        <dbReference type="ARBA" id="ARBA00022448"/>
    </source>
</evidence>
<sequence length="517" mass="56088">MSAQMPPSRPAPEPQELAPDHHAFRPPPAGEFLGHPNALWNLFGTEFWERFMYYGMRAMLAVHVASAFFAHLGENARAEASLTYGGFTSLVYMTGILGGYVADRILGYQRSIMLGGVLMAIGCFMLMAPDLTTFLVGLAVIIVGNGLFKPNISTMVGKLYRPGDVRRDSGFTIFYMGINLGALVAPFICASIIGQQYGYRWGFFAASMGMIFGLVVFQVVKGWLGHVGTAPEGKQGVGPIMQIFVASAVLVAPVYILLSMSDVLAVVLIVLMLGLAAYFVWSGIQSGDKQQLHRYIAMLILFAANILFWALFEQAGSSLNFLAQDHVRMPDVSIFGWTPTFEVFQSVNPIFIVVLAPLFASMWIKLDKADWNPSIPRKFAYGLVGAALGFYILVFAIGNSVGDDGKISWIWLTLTYLIHTMGELCLSPIGLAMVTKLARPHETGLAMGGWFLSIAMANFVAGRIAAIASGGGGHGEAAGSLMQYADTFNQLFWLGIVIAALYFVAAPLINKLMHGVK</sequence>
<protein>
    <submittedName>
        <fullName evidence="11">Peptide MFS transporter</fullName>
    </submittedName>
</protein>
<feature type="transmembrane region" description="Helical" evidence="10">
    <location>
        <begin position="378"/>
        <end position="397"/>
    </location>
</feature>
<feature type="transmembrane region" description="Helical" evidence="10">
    <location>
        <begin position="236"/>
        <end position="257"/>
    </location>
</feature>
<dbReference type="NCBIfam" id="TIGR00924">
    <property type="entry name" value="yjdL_sub1_fam"/>
    <property type="match status" value="1"/>
</dbReference>
<feature type="transmembrane region" description="Helical" evidence="10">
    <location>
        <begin position="134"/>
        <end position="152"/>
    </location>
</feature>
<feature type="transmembrane region" description="Helical" evidence="10">
    <location>
        <begin position="293"/>
        <end position="312"/>
    </location>
</feature>
<feature type="transmembrane region" description="Helical" evidence="10">
    <location>
        <begin position="445"/>
        <end position="471"/>
    </location>
</feature>
<dbReference type="SUPFAM" id="SSF103473">
    <property type="entry name" value="MFS general substrate transporter"/>
    <property type="match status" value="1"/>
</dbReference>
<keyword evidence="2 8" id="KW-0813">Transport</keyword>
<comment type="caution">
    <text evidence="11">The sequence shown here is derived from an EMBL/GenBank/DDBJ whole genome shotgun (WGS) entry which is preliminary data.</text>
</comment>
<keyword evidence="4 8" id="KW-0812">Transmembrane</keyword>
<dbReference type="PANTHER" id="PTHR23517:SF15">
    <property type="entry name" value="PROTON-DEPENDENT OLIGOPEPTIDE FAMILY TRANSPORT PROTEIN"/>
    <property type="match status" value="1"/>
</dbReference>
<dbReference type="InterPro" id="IPR000109">
    <property type="entry name" value="POT_fam"/>
</dbReference>
<evidence type="ECO:0000256" key="9">
    <source>
        <dbReference type="SAM" id="MobiDB-lite"/>
    </source>
</evidence>
<organism evidence="11 12">
    <name type="scientific">Pseudomarimonas arenosa</name>
    <dbReference type="NCBI Taxonomy" id="2774145"/>
    <lineage>
        <taxon>Bacteria</taxon>
        <taxon>Pseudomonadati</taxon>
        <taxon>Pseudomonadota</taxon>
        <taxon>Gammaproteobacteria</taxon>
        <taxon>Lysobacterales</taxon>
        <taxon>Lysobacteraceae</taxon>
        <taxon>Pseudomarimonas</taxon>
    </lineage>
</organism>
<feature type="transmembrane region" description="Helical" evidence="10">
    <location>
        <begin position="263"/>
        <end position="281"/>
    </location>
</feature>